<dbReference type="AlphaFoldDB" id="A0A1J5S298"/>
<dbReference type="SUPFAM" id="SSF53300">
    <property type="entry name" value="vWA-like"/>
    <property type="match status" value="1"/>
</dbReference>
<comment type="caution">
    <text evidence="2">The sequence shown here is derived from an EMBL/GenBank/DDBJ whole genome shotgun (WGS) entry which is preliminary data.</text>
</comment>
<dbReference type="InterPro" id="IPR002035">
    <property type="entry name" value="VWF_A"/>
</dbReference>
<dbReference type="PROSITE" id="PS50234">
    <property type="entry name" value="VWFA"/>
    <property type="match status" value="1"/>
</dbReference>
<name>A0A1J5S298_9ZZZZ</name>
<dbReference type="SMART" id="SM00327">
    <property type="entry name" value="VWA"/>
    <property type="match status" value="1"/>
</dbReference>
<dbReference type="Gene3D" id="3.40.50.410">
    <property type="entry name" value="von Willebrand factor, type A domain"/>
    <property type="match status" value="1"/>
</dbReference>
<dbReference type="InterPro" id="IPR036465">
    <property type="entry name" value="vWFA_dom_sf"/>
</dbReference>
<dbReference type="PANTHER" id="PTHR41248">
    <property type="entry name" value="NORD PROTEIN"/>
    <property type="match status" value="1"/>
</dbReference>
<dbReference type="Pfam" id="PF00092">
    <property type="entry name" value="VWA"/>
    <property type="match status" value="1"/>
</dbReference>
<protein>
    <submittedName>
        <fullName evidence="2">von Willebrand factor type A domain protein</fullName>
    </submittedName>
</protein>
<accession>A0A1J5S298</accession>
<evidence type="ECO:0000313" key="2">
    <source>
        <dbReference type="EMBL" id="OIR02123.1"/>
    </source>
</evidence>
<dbReference type="EMBL" id="MLJW01000077">
    <property type="protein sequence ID" value="OIR02123.1"/>
    <property type="molecule type" value="Genomic_DNA"/>
</dbReference>
<feature type="domain" description="VWFA" evidence="1">
    <location>
        <begin position="445"/>
        <end position="633"/>
    </location>
</feature>
<dbReference type="PANTHER" id="PTHR41248:SF1">
    <property type="entry name" value="NORD PROTEIN"/>
    <property type="match status" value="1"/>
</dbReference>
<evidence type="ECO:0000259" key="1">
    <source>
        <dbReference type="PROSITE" id="PS50234"/>
    </source>
</evidence>
<proteinExistence type="predicted"/>
<dbReference type="CDD" id="cd01454">
    <property type="entry name" value="vWA_norD_type"/>
    <property type="match status" value="1"/>
</dbReference>
<dbReference type="InterPro" id="IPR051928">
    <property type="entry name" value="NorD/CobT"/>
</dbReference>
<reference evidence="2" key="1">
    <citation type="submission" date="2016-10" db="EMBL/GenBank/DDBJ databases">
        <title>Sequence of Gallionella enrichment culture.</title>
        <authorList>
            <person name="Poehlein A."/>
            <person name="Muehling M."/>
            <person name="Daniel R."/>
        </authorList>
    </citation>
    <scope>NUCLEOTIDE SEQUENCE</scope>
</reference>
<gene>
    <name evidence="2" type="ORF">GALL_157410</name>
</gene>
<organism evidence="2">
    <name type="scientific">mine drainage metagenome</name>
    <dbReference type="NCBI Taxonomy" id="410659"/>
    <lineage>
        <taxon>unclassified sequences</taxon>
        <taxon>metagenomes</taxon>
        <taxon>ecological metagenomes</taxon>
    </lineage>
</organism>
<sequence length="635" mass="71519">MNPFFQRCSRKLQAFLARSRQPAASDLPQVQRTRLDDVQRRIGIYLRGLWDRDFVIKPVAGDPEKRTAQIPCIENGEIHLPAAYADLPVAGTTPIPGLEIYRAAAAHAAAHIIYTQHPFAAKSLDKWQKATIQVLEDARVEALAIRSFPGLKKLWIQQHTITPAHDGTAQDYLDRLARALLDGAYRDDDPWIVQGRELFRAAADLADDRLAWDMGIALARTLREKKLKFRPSAAMHGAAYRDDNRCVWLESRAAAGKKPVAPTTIFESELFSIWEFARFGSGRKQKSPLTFYDPEFLEAKDDKPGTGEAGEDNAALESDDEAGRMLASLSDAAGNGAEATYSYSEWNFRSQLETESWVTVREKHIDSGDLQIIDSIIEQHYHLLARMKALLNAIRYGGMHRIRKLEEGDEIDINAAIRAQVDLRQGEQPDPRIMMRSLRKTRDISVLLLLDLSDSTNEKVQGQEHTVLQLTQQVCALFADAIETVGDPFAIHGFCSESRHNVEYYRLKDFDQPYDDVPKARIAGMTGQRATRMGAAIRHATYHLSRQHSRKKLLILITDGAPDDVDVRGEEYLLSDTKKAVEGASRSGIKTFCISLDHSADRYVSRIFGARNYMVVDHVRHLPEKMLMLYAGLTR</sequence>